<dbReference type="RefSeq" id="WP_160196401.1">
    <property type="nucleotide sequence ID" value="NZ_QXXA01000004.1"/>
</dbReference>
<name>A0A845QV72_9CLOT</name>
<feature type="binding site" evidence="6">
    <location>
        <position position="58"/>
    </location>
    <ligand>
        <name>substrate</name>
    </ligand>
</feature>
<evidence type="ECO:0000256" key="2">
    <source>
        <dbReference type="ARBA" id="ARBA00012028"/>
    </source>
</evidence>
<dbReference type="SUPFAM" id="SSF53254">
    <property type="entry name" value="Phosphoglycerate mutase-like"/>
    <property type="match status" value="1"/>
</dbReference>
<dbReference type="InterPro" id="IPR005952">
    <property type="entry name" value="Phosphogly_mut1"/>
</dbReference>
<dbReference type="AlphaFoldDB" id="A0A845QV72"/>
<dbReference type="GO" id="GO:0004619">
    <property type="term" value="F:phosphoglycerate mutase activity"/>
    <property type="evidence" value="ECO:0007669"/>
    <property type="project" value="UniProtKB-EC"/>
</dbReference>
<dbReference type="GO" id="GO:0006096">
    <property type="term" value="P:glycolytic process"/>
    <property type="evidence" value="ECO:0007669"/>
    <property type="project" value="UniProtKB-KW"/>
</dbReference>
<comment type="caution">
    <text evidence="7">The sequence shown here is derived from an EMBL/GenBank/DDBJ whole genome shotgun (WGS) entry which is preliminary data.</text>
</comment>
<feature type="binding site" evidence="6">
    <location>
        <begin position="8"/>
        <end position="15"/>
    </location>
    <ligand>
        <name>substrate</name>
    </ligand>
</feature>
<dbReference type="CDD" id="cd07067">
    <property type="entry name" value="HP_PGM_like"/>
    <property type="match status" value="1"/>
</dbReference>
<evidence type="ECO:0000313" key="8">
    <source>
        <dbReference type="Proteomes" id="UP000467132"/>
    </source>
</evidence>
<dbReference type="PANTHER" id="PTHR11931">
    <property type="entry name" value="PHOSPHOGLYCERATE MUTASE"/>
    <property type="match status" value="1"/>
</dbReference>
<dbReference type="InterPro" id="IPR029033">
    <property type="entry name" value="His_PPase_superfam"/>
</dbReference>
<dbReference type="InterPro" id="IPR013078">
    <property type="entry name" value="His_Pase_superF_clade-1"/>
</dbReference>
<dbReference type="PIRSF" id="PIRSF000709">
    <property type="entry name" value="6PFK_2-Ptase"/>
    <property type="match status" value="1"/>
</dbReference>
<proteinExistence type="inferred from homology"/>
<dbReference type="Gene3D" id="3.40.50.1240">
    <property type="entry name" value="Phosphoglycerate mutase-like"/>
    <property type="match status" value="1"/>
</dbReference>
<evidence type="ECO:0000256" key="5">
    <source>
        <dbReference type="PIRSR" id="PIRSR613078-1"/>
    </source>
</evidence>
<dbReference type="EMBL" id="QXXA01000004">
    <property type="protein sequence ID" value="NBI05914.1"/>
    <property type="molecule type" value="Genomic_DNA"/>
</dbReference>
<protein>
    <recommendedName>
        <fullName evidence="2">phosphoglycerate mutase (2,3-diphosphoglycerate-dependent)</fullName>
        <ecNumber evidence="2">5.4.2.11</ecNumber>
    </recommendedName>
</protein>
<feature type="active site" description="Proton donor/acceptor" evidence="5">
    <location>
        <position position="82"/>
    </location>
</feature>
<gene>
    <name evidence="7" type="ORF">D3Z33_03460</name>
</gene>
<evidence type="ECO:0000256" key="1">
    <source>
        <dbReference type="ARBA" id="ARBA00006717"/>
    </source>
</evidence>
<evidence type="ECO:0000256" key="6">
    <source>
        <dbReference type="PIRSR" id="PIRSR613078-2"/>
    </source>
</evidence>
<dbReference type="InterPro" id="IPR001345">
    <property type="entry name" value="PG/BPGM_mutase_AS"/>
</dbReference>
<accession>A0A845QV72</accession>
<dbReference type="Proteomes" id="UP000467132">
    <property type="component" value="Unassembled WGS sequence"/>
</dbReference>
<feature type="active site" description="Tele-phosphohistidine intermediate" evidence="5">
    <location>
        <position position="9"/>
    </location>
</feature>
<keyword evidence="8" id="KW-1185">Reference proteome</keyword>
<evidence type="ECO:0000256" key="3">
    <source>
        <dbReference type="ARBA" id="ARBA00023152"/>
    </source>
</evidence>
<reference evidence="7 8" key="1">
    <citation type="submission" date="2018-08" db="EMBL/GenBank/DDBJ databases">
        <title>Murine metabolic-syndrome-specific gut microbial biobank.</title>
        <authorList>
            <person name="Liu C."/>
        </authorList>
    </citation>
    <scope>NUCLEOTIDE SEQUENCE [LARGE SCALE GENOMIC DNA]</scope>
    <source>
        <strain evidence="7 8">583</strain>
    </source>
</reference>
<dbReference type="SMART" id="SM00855">
    <property type="entry name" value="PGAM"/>
    <property type="match status" value="1"/>
</dbReference>
<dbReference type="PROSITE" id="PS00175">
    <property type="entry name" value="PG_MUTASE"/>
    <property type="match status" value="1"/>
</dbReference>
<keyword evidence="4" id="KW-0413">Isomerase</keyword>
<evidence type="ECO:0000256" key="4">
    <source>
        <dbReference type="ARBA" id="ARBA00023235"/>
    </source>
</evidence>
<comment type="similarity">
    <text evidence="1">Belongs to the phosphoglycerate mutase family. BPG-dependent PGAM subfamily.</text>
</comment>
<sequence length="201" mass="23318">MTKLYLTRHGQTQWNIEARFQGQMGSPLTEKGIKDAENLRERLKEVEFEAIYSSPQPRAYDTANIIKGDRKINIVTDDRLKEMNFGDWEGIKGDEIKKKHFKMFDNLWNSPMDYKPNSGESYEDVYNRVVPAIEDIKKQHDGKVLIVAHGIVLAIIMMYVEGRTIDNLWKEQVLPNTSLTIVEAENDKFDIKMYGDTSHFS</sequence>
<dbReference type="EC" id="5.4.2.11" evidence="2"/>
<dbReference type="OrthoDB" id="9782128at2"/>
<evidence type="ECO:0000313" key="7">
    <source>
        <dbReference type="EMBL" id="NBI05914.1"/>
    </source>
</evidence>
<keyword evidence="3" id="KW-0324">Glycolysis</keyword>
<organism evidence="7 8">
    <name type="scientific">Senegalia massiliensis</name>
    <dbReference type="NCBI Taxonomy" id="1720316"/>
    <lineage>
        <taxon>Bacteria</taxon>
        <taxon>Bacillati</taxon>
        <taxon>Bacillota</taxon>
        <taxon>Clostridia</taxon>
        <taxon>Eubacteriales</taxon>
        <taxon>Clostridiaceae</taxon>
        <taxon>Senegalia</taxon>
    </lineage>
</organism>
<dbReference type="Pfam" id="PF00300">
    <property type="entry name" value="His_Phos_1"/>
    <property type="match status" value="1"/>
</dbReference>